<evidence type="ECO:0000313" key="1">
    <source>
        <dbReference type="EMBL" id="VAX28457.1"/>
    </source>
</evidence>
<dbReference type="AlphaFoldDB" id="A0A3B1DIK8"/>
<protein>
    <submittedName>
        <fullName evidence="1">Uncharacterized protein</fullName>
    </submittedName>
</protein>
<sequence length="21" mass="2434">MYIEDGNKYLTLTFSKKTIAP</sequence>
<gene>
    <name evidence="1" type="ORF">MNBD_IGNAVI01-943</name>
</gene>
<dbReference type="EMBL" id="UOGD01000413">
    <property type="protein sequence ID" value="VAX28457.1"/>
    <property type="molecule type" value="Genomic_DNA"/>
</dbReference>
<organism evidence="1">
    <name type="scientific">hydrothermal vent metagenome</name>
    <dbReference type="NCBI Taxonomy" id="652676"/>
    <lineage>
        <taxon>unclassified sequences</taxon>
        <taxon>metagenomes</taxon>
        <taxon>ecological metagenomes</taxon>
    </lineage>
</organism>
<reference evidence="1" key="1">
    <citation type="submission" date="2018-06" db="EMBL/GenBank/DDBJ databases">
        <authorList>
            <person name="Zhirakovskaya E."/>
        </authorList>
    </citation>
    <scope>NUCLEOTIDE SEQUENCE</scope>
</reference>
<feature type="non-terminal residue" evidence="1">
    <location>
        <position position="21"/>
    </location>
</feature>
<proteinExistence type="predicted"/>
<accession>A0A3B1DIK8</accession>
<name>A0A3B1DIK8_9ZZZZ</name>